<comment type="similarity">
    <text evidence="1">Belongs to the cutinase family.</text>
</comment>
<evidence type="ECO:0000313" key="7">
    <source>
        <dbReference type="Proteomes" id="UP001597286"/>
    </source>
</evidence>
<name>A0ABW4P4C6_9NOCA</name>
<organism evidence="6 7">
    <name type="scientific">Rhodococcus gannanensis</name>
    <dbReference type="NCBI Taxonomy" id="1960308"/>
    <lineage>
        <taxon>Bacteria</taxon>
        <taxon>Bacillati</taxon>
        <taxon>Actinomycetota</taxon>
        <taxon>Actinomycetes</taxon>
        <taxon>Mycobacteriales</taxon>
        <taxon>Nocardiaceae</taxon>
        <taxon>Rhodococcus</taxon>
    </lineage>
</organism>
<evidence type="ECO:0000256" key="2">
    <source>
        <dbReference type="ARBA" id="ARBA00022487"/>
    </source>
</evidence>
<sequence length="536" mass="55121">MELRGFFARHRIVAAVAAPLALGVAAAGTAWLAFESPTSIETELTASTTECHDMVTVSIAGRNDTPPDTVPRLVDANGNPLPAALSDDYSSHWVDPVANAPASVNNLKPGSYANLYIAYPANMDSYENAVSTGVENTQQVMREIRVSCPNTRFSVVGYSEGADVARRVAMNIGHQDGADGYDIVDPANVVGVVIFADAGRSLEQGPFPGAQNPYTNPDGFGTAYQTGENTAGGAGAVTGTGGSDFGALAGKVAAFCSDGDLTCAAPENISLLQLAVNVGRQLNIDSLEKDGLTPENGIGVATVIGRVAYDAFAVISSQPNWMQSDQTFLDVLLQVSDPAYKPSESDGALPATPVADTIEAEKLSPLALLPEKLFKEVVNLIATNQNTIPVVMSDPYQLTLGEGTGRHFDYWRDTADGKPLSSAEYAAAWLTQLAEDARNGKPLPTTTTTASPTTTTKAGTTSAATTGGAKAAAVSAVPSTTVPVPSSTAPLPSVVETPATSVPAATVTEPVTTPEAPAPTSGAVPTSVSVTPTPVA</sequence>
<dbReference type="InterPro" id="IPR000675">
    <property type="entry name" value="Cutinase/axe"/>
</dbReference>
<protein>
    <submittedName>
        <fullName evidence="6">Cutinase family protein</fullName>
    </submittedName>
</protein>
<dbReference type="SMART" id="SM01110">
    <property type="entry name" value="Cutinase"/>
    <property type="match status" value="1"/>
</dbReference>
<evidence type="ECO:0000256" key="1">
    <source>
        <dbReference type="ARBA" id="ARBA00007534"/>
    </source>
</evidence>
<dbReference type="PANTHER" id="PTHR33630:SF9">
    <property type="entry name" value="CUTINASE 4"/>
    <property type="match status" value="1"/>
</dbReference>
<keyword evidence="3" id="KW-0378">Hydrolase</keyword>
<dbReference type="Proteomes" id="UP001597286">
    <property type="component" value="Unassembled WGS sequence"/>
</dbReference>
<feature type="compositionally biased region" description="Low complexity" evidence="5">
    <location>
        <begin position="441"/>
        <end position="467"/>
    </location>
</feature>
<evidence type="ECO:0000256" key="3">
    <source>
        <dbReference type="ARBA" id="ARBA00022801"/>
    </source>
</evidence>
<reference evidence="7" key="1">
    <citation type="journal article" date="2019" name="Int. J. Syst. Evol. Microbiol.">
        <title>The Global Catalogue of Microorganisms (GCM) 10K type strain sequencing project: providing services to taxonomists for standard genome sequencing and annotation.</title>
        <authorList>
            <consortium name="The Broad Institute Genomics Platform"/>
            <consortium name="The Broad Institute Genome Sequencing Center for Infectious Disease"/>
            <person name="Wu L."/>
            <person name="Ma J."/>
        </authorList>
    </citation>
    <scope>NUCLEOTIDE SEQUENCE [LARGE SCALE GENOMIC DNA]</scope>
    <source>
        <strain evidence="7">DT72</strain>
    </source>
</reference>
<dbReference type="RefSeq" id="WP_378485025.1">
    <property type="nucleotide sequence ID" value="NZ_JBHUFB010000009.1"/>
</dbReference>
<feature type="region of interest" description="Disordered" evidence="5">
    <location>
        <begin position="437"/>
        <end position="467"/>
    </location>
</feature>
<evidence type="ECO:0000313" key="6">
    <source>
        <dbReference type="EMBL" id="MFD1812524.1"/>
    </source>
</evidence>
<accession>A0ABW4P4C6</accession>
<feature type="region of interest" description="Disordered" evidence="5">
    <location>
        <begin position="500"/>
        <end position="536"/>
    </location>
</feature>
<dbReference type="Gene3D" id="3.40.50.1820">
    <property type="entry name" value="alpha/beta hydrolase"/>
    <property type="match status" value="1"/>
</dbReference>
<keyword evidence="2" id="KW-0719">Serine esterase</keyword>
<gene>
    <name evidence="6" type="ORF">ACFSJG_09890</name>
</gene>
<dbReference type="Pfam" id="PF01083">
    <property type="entry name" value="Cutinase"/>
    <property type="match status" value="1"/>
</dbReference>
<keyword evidence="4" id="KW-1015">Disulfide bond</keyword>
<evidence type="ECO:0000256" key="4">
    <source>
        <dbReference type="ARBA" id="ARBA00023157"/>
    </source>
</evidence>
<dbReference type="SUPFAM" id="SSF53474">
    <property type="entry name" value="alpha/beta-Hydrolases"/>
    <property type="match status" value="1"/>
</dbReference>
<keyword evidence="7" id="KW-1185">Reference proteome</keyword>
<dbReference type="PANTHER" id="PTHR33630">
    <property type="entry name" value="CUTINASE RV1984C-RELATED-RELATED"/>
    <property type="match status" value="1"/>
</dbReference>
<comment type="caution">
    <text evidence="6">The sequence shown here is derived from an EMBL/GenBank/DDBJ whole genome shotgun (WGS) entry which is preliminary data.</text>
</comment>
<proteinExistence type="inferred from homology"/>
<dbReference type="InterPro" id="IPR029058">
    <property type="entry name" value="AB_hydrolase_fold"/>
</dbReference>
<evidence type="ECO:0000256" key="5">
    <source>
        <dbReference type="SAM" id="MobiDB-lite"/>
    </source>
</evidence>
<dbReference type="EMBL" id="JBHUFB010000009">
    <property type="protein sequence ID" value="MFD1812524.1"/>
    <property type="molecule type" value="Genomic_DNA"/>
</dbReference>